<keyword evidence="19" id="KW-0393">Immunoglobulin domain</keyword>
<keyword evidence="12 22" id="KW-0067">ATP-binding</keyword>
<dbReference type="GO" id="GO:0005524">
    <property type="term" value="F:ATP binding"/>
    <property type="evidence" value="ECO:0007669"/>
    <property type="project" value="UniProtKB-UniRule"/>
</dbReference>
<protein>
    <recommendedName>
        <fullName evidence="2">receptor protein-tyrosine kinase</fullName>
        <ecNumber evidence="2">2.7.10.1</ecNumber>
    </recommendedName>
</protein>
<dbReference type="Gene3D" id="2.60.40.10">
    <property type="entry name" value="Immunoglobulins"/>
    <property type="match status" value="3"/>
</dbReference>
<dbReference type="FunFam" id="3.30.200.20:FF:000159">
    <property type="entry name" value="muscle, skeletal receptor tyrosine-protein kinase"/>
    <property type="match status" value="1"/>
</dbReference>
<dbReference type="GO" id="GO:0046872">
    <property type="term" value="F:metal ion binding"/>
    <property type="evidence" value="ECO:0007669"/>
    <property type="project" value="UniProtKB-KW"/>
</dbReference>
<dbReference type="EMBL" id="AJFE02033701">
    <property type="status" value="NOT_ANNOTATED_CDS"/>
    <property type="molecule type" value="Genomic_DNA"/>
</dbReference>
<evidence type="ECO:0000256" key="11">
    <source>
        <dbReference type="ARBA" id="ARBA00022777"/>
    </source>
</evidence>
<dbReference type="Pfam" id="PF07679">
    <property type="entry name" value="I-set"/>
    <property type="match status" value="2"/>
</dbReference>
<dbReference type="InterPro" id="IPR036790">
    <property type="entry name" value="Frizzled_dom_sf"/>
</dbReference>
<evidence type="ECO:0000256" key="18">
    <source>
        <dbReference type="ARBA" id="ARBA00023180"/>
    </source>
</evidence>
<dbReference type="Proteomes" id="UP000240080">
    <property type="component" value="Chromosome 9"/>
</dbReference>
<comment type="subcellular location">
    <subcellularLocation>
        <location evidence="1">Cell membrane</location>
        <topology evidence="1">Single-pass type I membrane protein</topology>
    </subcellularLocation>
</comment>
<dbReference type="InterPro" id="IPR003598">
    <property type="entry name" value="Ig_sub2"/>
</dbReference>
<dbReference type="GO" id="GO:0004714">
    <property type="term" value="F:transmembrane receptor protein tyrosine kinase activity"/>
    <property type="evidence" value="ECO:0007669"/>
    <property type="project" value="UniProtKB-EC"/>
</dbReference>
<dbReference type="InterPro" id="IPR008266">
    <property type="entry name" value="Tyr_kinase_AS"/>
</dbReference>
<dbReference type="GO" id="GO:0007169">
    <property type="term" value="P:cell surface receptor protein tyrosine kinase signaling pathway"/>
    <property type="evidence" value="ECO:0007669"/>
    <property type="project" value="TreeGrafter"/>
</dbReference>
<dbReference type="EC" id="2.7.10.1" evidence="2"/>
<dbReference type="CDD" id="cd20970">
    <property type="entry name" value="IgI_1_MuSK"/>
    <property type="match status" value="1"/>
</dbReference>
<dbReference type="PIRSF" id="PIRSF000615">
    <property type="entry name" value="TyrPK_CSF1-R"/>
    <property type="match status" value="1"/>
</dbReference>
<dbReference type="EMBL" id="AJFE02033703">
    <property type="status" value="NOT_ANNOTATED_CDS"/>
    <property type="molecule type" value="Genomic_DNA"/>
</dbReference>
<dbReference type="PROSITE" id="PS50011">
    <property type="entry name" value="PROTEIN_KINASE_DOM"/>
    <property type="match status" value="1"/>
</dbReference>
<keyword evidence="29" id="KW-1185">Reference proteome</keyword>
<keyword evidence="23" id="KW-0479">Metal-binding</keyword>
<feature type="binding site" evidence="22 24">
    <location>
        <position position="496"/>
    </location>
    <ligand>
        <name>ATP</name>
        <dbReference type="ChEBI" id="CHEBI:30616"/>
    </ligand>
</feature>
<dbReference type="Pfam" id="PF13927">
    <property type="entry name" value="Ig_3"/>
    <property type="match status" value="1"/>
</dbReference>
<feature type="domain" description="Ig-like" evidence="27">
    <location>
        <begin position="187"/>
        <end position="285"/>
    </location>
</feature>
<evidence type="ECO:0000313" key="29">
    <source>
        <dbReference type="Proteomes" id="UP000240080"/>
    </source>
</evidence>
<dbReference type="InterPro" id="IPR001245">
    <property type="entry name" value="Ser-Thr/Tyr_kinase_cat_dom"/>
</dbReference>
<feature type="binding site" evidence="22">
    <location>
        <begin position="543"/>
        <end position="549"/>
    </location>
    <ligand>
        <name>ATP</name>
        <dbReference type="ChEBI" id="CHEBI:30616"/>
    </ligand>
</feature>
<feature type="binding site" evidence="23">
    <location>
        <position position="617"/>
    </location>
    <ligand>
        <name>Mg(2+)</name>
        <dbReference type="ChEBI" id="CHEBI:18420"/>
    </ligand>
</feature>
<feature type="domain" description="Ig-like" evidence="27">
    <location>
        <begin position="1"/>
        <end position="89"/>
    </location>
</feature>
<evidence type="ECO:0000256" key="2">
    <source>
        <dbReference type="ARBA" id="ARBA00011902"/>
    </source>
</evidence>
<dbReference type="FunFam" id="1.10.510.10:FF:000176">
    <property type="entry name" value="Muscle, skeletal receptor tyrosine protein kinase"/>
    <property type="match status" value="1"/>
</dbReference>
<evidence type="ECO:0000256" key="15">
    <source>
        <dbReference type="ARBA" id="ARBA00023137"/>
    </source>
</evidence>
<evidence type="ECO:0000256" key="17">
    <source>
        <dbReference type="ARBA" id="ARBA00023170"/>
    </source>
</evidence>
<keyword evidence="16" id="KW-1015">Disulfide bond</keyword>
<dbReference type="CDD" id="cd05050">
    <property type="entry name" value="PTKc_Musk"/>
    <property type="match status" value="1"/>
</dbReference>
<dbReference type="InterPro" id="IPR013783">
    <property type="entry name" value="Ig-like_fold"/>
</dbReference>
<accession>A0A2R8ZT23</accession>
<evidence type="ECO:0000256" key="16">
    <source>
        <dbReference type="ARBA" id="ARBA00023157"/>
    </source>
</evidence>
<evidence type="ECO:0000256" key="9">
    <source>
        <dbReference type="ARBA" id="ARBA00022737"/>
    </source>
</evidence>
<evidence type="ECO:0000256" key="23">
    <source>
        <dbReference type="PIRSR" id="PIRSR000615-3"/>
    </source>
</evidence>
<evidence type="ECO:0000256" key="19">
    <source>
        <dbReference type="ARBA" id="ARBA00023319"/>
    </source>
</evidence>
<evidence type="ECO:0000256" key="20">
    <source>
        <dbReference type="ARBA" id="ARBA00051243"/>
    </source>
</evidence>
<keyword evidence="15" id="KW-0829">Tyrosine-protein kinase</keyword>
<dbReference type="AlphaFoldDB" id="A0A2R8ZT23"/>
<keyword evidence="13 25" id="KW-1133">Transmembrane helix</keyword>
<evidence type="ECO:0000256" key="1">
    <source>
        <dbReference type="ARBA" id="ARBA00004251"/>
    </source>
</evidence>
<feature type="binding site" evidence="22">
    <location>
        <position position="616"/>
    </location>
    <ligand>
        <name>ATP</name>
        <dbReference type="ChEBI" id="CHEBI:30616"/>
    </ligand>
</feature>
<evidence type="ECO:0000256" key="8">
    <source>
        <dbReference type="ARBA" id="ARBA00022729"/>
    </source>
</evidence>
<dbReference type="Gene3D" id="1.10.2000.10">
    <property type="entry name" value="Frizzled cysteine-rich domain"/>
    <property type="match status" value="1"/>
</dbReference>
<sequence>PVITTPLETVDALVEEVATFMCAVESYPQPEISWTRNKILIKLFDTRYSIRENGQLLTILSVEDSDDGIYCCTANNGVGGAVESCGALQVKMKPKITRPPINVKIIEGLKAVLPCTTMGNPKPSVSWIKGDSPLRENSRIAVLESGSLRIHNVQKEDAGQYRCVAKNSLGTAYSKVVKLEVEEESEPEQDTKVFARILRAPESHNVTFGSFVTLHCTATGIPVPTITWIENGNAVSSGSIQESVKDRVIDSRLQLFITKPGLYTCIATNKHGEKFSTAKAATTISIAEWREYCLAVKELFCAKEWLAMEEKTHRGLYRSEMHLLSVPECSKLPSMHWDPTACARLPHLAFPPMTSSKPSVDIPNLPSSSSSSFSVSPTYSMTVIISIMSSFAIFVLLTITTLYCCRRRKQWKNKKRESAAVTLTTLPSELLLDRLHPNPMYQRMPLLLNPKLLSLEYPRNNIEYVRDIGEGAFGRVFQARAPGLLPYEPFTMVAVKMLKEEASADMQADFQREAALMAEFDNPNIVKLLGVCAVGKPMCLLFEYMAYGDLNEFLRSMSPHTVCSLSHSDLSMRAQVSSPGPPPLSCAEQLCIARQVAAGMAYLSERKFVHRDLATRNCLVGENMVVKIADFGLSRNIYSADYYKANENDAIPIRWMPPESIFYNRYTTESDVWAYGVVLWEIFSYGLQPYYGMAHEEVIYYVRDGNILSCPENCPVELYNLMRLCWSKLPADRPSFTSIHRILERMCERAEGTVSV</sequence>
<dbReference type="SUPFAM" id="SSF56112">
    <property type="entry name" value="Protein kinase-like (PK-like)"/>
    <property type="match status" value="1"/>
</dbReference>
<dbReference type="PROSITE" id="PS50835">
    <property type="entry name" value="IG_LIKE"/>
    <property type="match status" value="3"/>
</dbReference>
<evidence type="ECO:0000256" key="24">
    <source>
        <dbReference type="PROSITE-ProRule" id="PRU10141"/>
    </source>
</evidence>
<keyword evidence="14 25" id="KW-0472">Membrane</keyword>
<dbReference type="PROSITE" id="PS00109">
    <property type="entry name" value="PROTEIN_KINASE_TYR"/>
    <property type="match status" value="1"/>
</dbReference>
<keyword evidence="3" id="KW-0217">Developmental protein</keyword>
<dbReference type="GO" id="GO:0043235">
    <property type="term" value="C:receptor complex"/>
    <property type="evidence" value="ECO:0007669"/>
    <property type="project" value="TreeGrafter"/>
</dbReference>
<dbReference type="InterPro" id="IPR011009">
    <property type="entry name" value="Kinase-like_dom_sf"/>
</dbReference>
<dbReference type="InterPro" id="IPR000719">
    <property type="entry name" value="Prot_kinase_dom"/>
</dbReference>
<evidence type="ECO:0000256" key="14">
    <source>
        <dbReference type="ARBA" id="ARBA00023136"/>
    </source>
</evidence>
<dbReference type="Gene3D" id="1.10.510.10">
    <property type="entry name" value="Transferase(Phosphotransferase) domain 1"/>
    <property type="match status" value="1"/>
</dbReference>
<feature type="domain" description="Protein kinase" evidence="26">
    <location>
        <begin position="462"/>
        <end position="743"/>
    </location>
</feature>
<keyword evidence="17" id="KW-0675">Receptor</keyword>
<dbReference type="InterPro" id="IPR020635">
    <property type="entry name" value="Tyr_kinase_cat_dom"/>
</dbReference>
<dbReference type="FunFam" id="2.60.40.10:FF:000322">
    <property type="entry name" value="Muscle, skeletal receptor tyrosine protein kinase"/>
    <property type="match status" value="1"/>
</dbReference>
<keyword evidence="4" id="KW-1003">Cell membrane</keyword>
<dbReference type="InterPro" id="IPR003599">
    <property type="entry name" value="Ig_sub"/>
</dbReference>
<keyword evidence="6" id="KW-0808">Transferase</keyword>
<evidence type="ECO:0000259" key="26">
    <source>
        <dbReference type="PROSITE" id="PS50011"/>
    </source>
</evidence>
<dbReference type="SMART" id="SM00219">
    <property type="entry name" value="TyrKc"/>
    <property type="match status" value="1"/>
</dbReference>
<feature type="active site" description="Proton acceptor" evidence="21">
    <location>
        <position position="612"/>
    </location>
</feature>
<keyword evidence="5" id="KW-0597">Phosphoprotein</keyword>
<evidence type="ECO:0000256" key="13">
    <source>
        <dbReference type="ARBA" id="ARBA00022989"/>
    </source>
</evidence>
<dbReference type="PANTHER" id="PTHR24416:SF317">
    <property type="entry name" value="MUSCLE, SKELETAL RECEPTOR TYROSINE-PROTEIN KINASE"/>
    <property type="match status" value="1"/>
</dbReference>
<dbReference type="Bgee" id="ENSPPAG00000027272">
    <property type="expression patterns" value="Expressed in heart and 1 other cell type or tissue"/>
</dbReference>
<evidence type="ECO:0000256" key="3">
    <source>
        <dbReference type="ARBA" id="ARBA00022473"/>
    </source>
</evidence>
<evidence type="ECO:0000256" key="21">
    <source>
        <dbReference type="PIRSR" id="PIRSR000615-1"/>
    </source>
</evidence>
<evidence type="ECO:0000256" key="6">
    <source>
        <dbReference type="ARBA" id="ARBA00022679"/>
    </source>
</evidence>
<reference evidence="28 29" key="1">
    <citation type="journal article" date="2012" name="Nature">
        <title>The bonobo genome compared with the chimpanzee and human genomes.</title>
        <authorList>
            <person name="Prufer K."/>
            <person name="Munch K."/>
            <person name="Hellmann I."/>
            <person name="Akagi K."/>
            <person name="Miller J.R."/>
            <person name="Walenz B."/>
            <person name="Koren S."/>
            <person name="Sutton G."/>
            <person name="Kodira C."/>
            <person name="Winer R."/>
            <person name="Knight J.R."/>
            <person name="Mullikin J.C."/>
            <person name="Meader S.J."/>
            <person name="Ponting C.P."/>
            <person name="Lunter G."/>
            <person name="Higashino S."/>
            <person name="Hobolth A."/>
            <person name="Dutheil J."/>
            <person name="Karakoc E."/>
            <person name="Alkan C."/>
            <person name="Sajjadian S."/>
            <person name="Catacchio C.R."/>
            <person name="Ventura M."/>
            <person name="Marques-Bonet T."/>
            <person name="Eichler E.E."/>
            <person name="Andre C."/>
            <person name="Atencia R."/>
            <person name="Mugisha L."/>
            <person name="Junhold J."/>
            <person name="Patterson N."/>
            <person name="Siebauer M."/>
            <person name="Good J.M."/>
            <person name="Fischer A."/>
            <person name="Ptak S.E."/>
            <person name="Lachmann M."/>
            <person name="Symer D.E."/>
            <person name="Mailund T."/>
            <person name="Schierup M.H."/>
            <person name="Andres A.M."/>
            <person name="Kelso J."/>
            <person name="Paabo S."/>
        </authorList>
    </citation>
    <scope>NUCLEOTIDE SEQUENCE [LARGE SCALE GENOMIC DNA]</scope>
</reference>
<evidence type="ECO:0000256" key="10">
    <source>
        <dbReference type="ARBA" id="ARBA00022741"/>
    </source>
</evidence>
<comment type="catalytic activity">
    <reaction evidence="20">
        <text>L-tyrosyl-[protein] + ATP = O-phospho-L-tyrosyl-[protein] + ADP + H(+)</text>
        <dbReference type="Rhea" id="RHEA:10596"/>
        <dbReference type="Rhea" id="RHEA-COMP:10136"/>
        <dbReference type="Rhea" id="RHEA-COMP:20101"/>
        <dbReference type="ChEBI" id="CHEBI:15378"/>
        <dbReference type="ChEBI" id="CHEBI:30616"/>
        <dbReference type="ChEBI" id="CHEBI:46858"/>
        <dbReference type="ChEBI" id="CHEBI:61978"/>
        <dbReference type="ChEBI" id="CHEBI:456216"/>
        <dbReference type="EC" id="2.7.10.1"/>
    </reaction>
</comment>
<dbReference type="InterPro" id="IPR013098">
    <property type="entry name" value="Ig_I-set"/>
</dbReference>
<proteinExistence type="predicted"/>
<keyword evidence="9" id="KW-0677">Repeat</keyword>
<dbReference type="GO" id="GO:0005886">
    <property type="term" value="C:plasma membrane"/>
    <property type="evidence" value="ECO:0007669"/>
    <property type="project" value="UniProtKB-SubCell"/>
</dbReference>
<dbReference type="SMART" id="SM00408">
    <property type="entry name" value="IGc2"/>
    <property type="match status" value="3"/>
</dbReference>
<dbReference type="PRINTS" id="PR00109">
    <property type="entry name" value="TYRKINASE"/>
</dbReference>
<reference evidence="28" key="2">
    <citation type="submission" date="2025-08" db="UniProtKB">
        <authorList>
            <consortium name="Ensembl"/>
        </authorList>
    </citation>
    <scope>IDENTIFICATION</scope>
</reference>
<dbReference type="EMBL" id="AJFE02033702">
    <property type="status" value="NOT_ANNOTATED_CDS"/>
    <property type="molecule type" value="Genomic_DNA"/>
</dbReference>
<feature type="domain" description="Ig-like" evidence="27">
    <location>
        <begin position="94"/>
        <end position="178"/>
    </location>
</feature>
<evidence type="ECO:0000313" key="28">
    <source>
        <dbReference type="Ensembl" id="ENSPPAP00000008118.1"/>
    </source>
</evidence>
<evidence type="ECO:0000259" key="27">
    <source>
        <dbReference type="PROSITE" id="PS50835"/>
    </source>
</evidence>
<keyword evidence="8" id="KW-0732">Signal</keyword>
<dbReference type="InterPro" id="IPR007110">
    <property type="entry name" value="Ig-like_dom"/>
</dbReference>
<organism evidence="28 29">
    <name type="scientific">Pan paniscus</name>
    <name type="common">Pygmy chimpanzee</name>
    <name type="synonym">Bonobo</name>
    <dbReference type="NCBI Taxonomy" id="9597"/>
    <lineage>
        <taxon>Eukaryota</taxon>
        <taxon>Metazoa</taxon>
        <taxon>Chordata</taxon>
        <taxon>Craniata</taxon>
        <taxon>Vertebrata</taxon>
        <taxon>Euteleostomi</taxon>
        <taxon>Mammalia</taxon>
        <taxon>Eutheria</taxon>
        <taxon>Euarchontoglires</taxon>
        <taxon>Primates</taxon>
        <taxon>Haplorrhini</taxon>
        <taxon>Catarrhini</taxon>
        <taxon>Hominidae</taxon>
        <taxon>Pan</taxon>
    </lineage>
</organism>
<dbReference type="PANTHER" id="PTHR24416">
    <property type="entry name" value="TYROSINE-PROTEIN KINASE RECEPTOR"/>
    <property type="match status" value="1"/>
</dbReference>
<dbReference type="InterPro" id="IPR017441">
    <property type="entry name" value="Protein_kinase_ATP_BS"/>
</dbReference>
<dbReference type="FunFam" id="2.60.40.10:FF:000409">
    <property type="entry name" value="Muscle, skeletal receptor tyrosine protein kinase"/>
    <property type="match status" value="1"/>
</dbReference>
<evidence type="ECO:0000256" key="22">
    <source>
        <dbReference type="PIRSR" id="PIRSR000615-2"/>
    </source>
</evidence>
<evidence type="ECO:0000256" key="5">
    <source>
        <dbReference type="ARBA" id="ARBA00022553"/>
    </source>
</evidence>
<dbReference type="PROSITE" id="PS00107">
    <property type="entry name" value="PROTEIN_KINASE_ATP"/>
    <property type="match status" value="1"/>
</dbReference>
<dbReference type="InterPro" id="IPR036179">
    <property type="entry name" value="Ig-like_dom_sf"/>
</dbReference>
<evidence type="ECO:0000256" key="12">
    <source>
        <dbReference type="ARBA" id="ARBA00022840"/>
    </source>
</evidence>
<evidence type="ECO:0000256" key="7">
    <source>
        <dbReference type="ARBA" id="ARBA00022692"/>
    </source>
</evidence>
<gene>
    <name evidence="28" type="primary">MUSK</name>
</gene>
<dbReference type="Gene3D" id="3.30.200.20">
    <property type="entry name" value="Phosphorylase Kinase, domain 1"/>
    <property type="match status" value="1"/>
</dbReference>
<keyword evidence="18" id="KW-0325">Glycoprotein</keyword>
<dbReference type="GO" id="GO:0017147">
    <property type="term" value="F:Wnt-protein binding"/>
    <property type="evidence" value="ECO:0007669"/>
    <property type="project" value="TreeGrafter"/>
</dbReference>
<evidence type="ECO:0000256" key="4">
    <source>
        <dbReference type="ARBA" id="ARBA00022475"/>
    </source>
</evidence>
<dbReference type="EMBL" id="AJFE02033700">
    <property type="status" value="NOT_ANNOTATED_CDS"/>
    <property type="molecule type" value="Genomic_DNA"/>
</dbReference>
<dbReference type="FunFam" id="2.60.40.10:FF:000260">
    <property type="entry name" value="Muscle, skeletal receptor tyrosine protein kinase"/>
    <property type="match status" value="1"/>
</dbReference>
<name>A0A2R8ZT23_PANPA</name>
<keyword evidence="7 25" id="KW-0812">Transmembrane</keyword>
<dbReference type="InterPro" id="IPR050122">
    <property type="entry name" value="RTK"/>
</dbReference>
<feature type="binding site" evidence="22">
    <location>
        <begin position="469"/>
        <end position="476"/>
    </location>
    <ligand>
        <name>ATP</name>
        <dbReference type="ChEBI" id="CHEBI:30616"/>
    </ligand>
</feature>
<feature type="binding site" evidence="23">
    <location>
        <position position="630"/>
    </location>
    <ligand>
        <name>Mg(2+)</name>
        <dbReference type="ChEBI" id="CHEBI:18420"/>
    </ligand>
</feature>
<reference evidence="28" key="3">
    <citation type="submission" date="2025-09" db="UniProtKB">
        <authorList>
            <consortium name="Ensembl"/>
        </authorList>
    </citation>
    <scope>IDENTIFICATION</scope>
</reference>
<dbReference type="GeneTree" id="ENSGT00940000158226"/>
<dbReference type="Pfam" id="PF07714">
    <property type="entry name" value="PK_Tyr_Ser-Thr"/>
    <property type="match status" value="1"/>
</dbReference>
<dbReference type="SMART" id="SM00409">
    <property type="entry name" value="IG"/>
    <property type="match status" value="3"/>
</dbReference>
<feature type="transmembrane region" description="Helical" evidence="25">
    <location>
        <begin position="379"/>
        <end position="405"/>
    </location>
</feature>
<dbReference type="Ensembl" id="ENSPPAT00000030753.1">
    <property type="protein sequence ID" value="ENSPPAP00000008118.1"/>
    <property type="gene ID" value="ENSPPAG00000027272.1"/>
</dbReference>
<keyword evidence="23" id="KW-0460">Magnesium</keyword>
<dbReference type="SUPFAM" id="SSF48726">
    <property type="entry name" value="Immunoglobulin"/>
    <property type="match status" value="3"/>
</dbReference>
<evidence type="ECO:0000256" key="25">
    <source>
        <dbReference type="SAM" id="Phobius"/>
    </source>
</evidence>
<keyword evidence="10 22" id="KW-0547">Nucleotide-binding</keyword>
<keyword evidence="11" id="KW-0418">Kinase</keyword>